<sequence length="258" mass="30019">MDRLQPRERRAFSGFTAAEIEKMERLHKVSGEQSQHEEFFKRLARSFNRSKVRVGKPAVKWTDVQSWFYERQQSNPSEDASLLNPSEKLSIVPEACLNKAYESAQASFLTNLVPKAGEKVLDLLELEFEAKSSKDGAWYDVDTFLNHRFLSSGAAEVCLRFVGFGDEEDEWVSVKDSSIRVRSLPLEQAECGKLKIRDLVLCLQEKREQAIYYDAHIVEIHKRVHDIRGCRCLFLIRYDHDNTEERVCLRRLCRRPAY</sequence>
<comment type="caution">
    <text evidence="2">The sequence shown here is derived from an EMBL/GenBank/DDBJ whole genome shotgun (WGS) entry which is preliminary data.</text>
</comment>
<dbReference type="GO" id="GO:0003682">
    <property type="term" value="F:chromatin binding"/>
    <property type="evidence" value="ECO:0007669"/>
    <property type="project" value="InterPro"/>
</dbReference>
<dbReference type="OrthoDB" id="1885884at2759"/>
<dbReference type="Gene3D" id="2.40.50.40">
    <property type="match status" value="1"/>
</dbReference>
<dbReference type="PANTHER" id="PTHR33827:SF3">
    <property type="entry name" value="OS09G0346900 PROTEIN"/>
    <property type="match status" value="1"/>
</dbReference>
<name>A0A2R6PIS2_ACTCC</name>
<keyword evidence="2" id="KW-0238">DNA-binding</keyword>
<dbReference type="Gramene" id="PSR91774">
    <property type="protein sequence ID" value="PSR91774"/>
    <property type="gene ID" value="CEY00_Acc29121"/>
</dbReference>
<feature type="domain" description="SAWADEE" evidence="1">
    <location>
        <begin position="125"/>
        <end position="253"/>
    </location>
</feature>
<dbReference type="GO" id="GO:0003677">
    <property type="term" value="F:DNA binding"/>
    <property type="evidence" value="ECO:0007669"/>
    <property type="project" value="UniProtKB-KW"/>
</dbReference>
<dbReference type="InParanoid" id="A0A2R6PIS2"/>
<reference evidence="3" key="2">
    <citation type="journal article" date="2018" name="BMC Genomics">
        <title>A manually annotated Actinidia chinensis var. chinensis (kiwifruit) genome highlights the challenges associated with draft genomes and gene prediction in plants.</title>
        <authorList>
            <person name="Pilkington S.M."/>
            <person name="Crowhurst R."/>
            <person name="Hilario E."/>
            <person name="Nardozza S."/>
            <person name="Fraser L."/>
            <person name="Peng Y."/>
            <person name="Gunaseelan K."/>
            <person name="Simpson R."/>
            <person name="Tahir J."/>
            <person name="Deroles S.C."/>
            <person name="Templeton K."/>
            <person name="Luo Z."/>
            <person name="Davy M."/>
            <person name="Cheng C."/>
            <person name="McNeilage M."/>
            <person name="Scaglione D."/>
            <person name="Liu Y."/>
            <person name="Zhang Q."/>
            <person name="Datson P."/>
            <person name="De Silva N."/>
            <person name="Gardiner S.E."/>
            <person name="Bassett H."/>
            <person name="Chagne D."/>
            <person name="McCallum J."/>
            <person name="Dzierzon H."/>
            <person name="Deng C."/>
            <person name="Wang Y.Y."/>
            <person name="Barron L."/>
            <person name="Manako K."/>
            <person name="Bowen J."/>
            <person name="Foster T.M."/>
            <person name="Erridge Z.A."/>
            <person name="Tiffin H."/>
            <person name="Waite C.N."/>
            <person name="Davies K.M."/>
            <person name="Grierson E.P."/>
            <person name="Laing W.A."/>
            <person name="Kirk R."/>
            <person name="Chen X."/>
            <person name="Wood M."/>
            <person name="Montefiori M."/>
            <person name="Brummell D.A."/>
            <person name="Schwinn K.E."/>
            <person name="Catanach A."/>
            <person name="Fullerton C."/>
            <person name="Li D."/>
            <person name="Meiyalaghan S."/>
            <person name="Nieuwenhuizen N."/>
            <person name="Read N."/>
            <person name="Prakash R."/>
            <person name="Hunter D."/>
            <person name="Zhang H."/>
            <person name="McKenzie M."/>
            <person name="Knabel M."/>
            <person name="Harris A."/>
            <person name="Allan A.C."/>
            <person name="Gleave A."/>
            <person name="Chen A."/>
            <person name="Janssen B.J."/>
            <person name="Plunkett B."/>
            <person name="Ampomah-Dwamena C."/>
            <person name="Voogd C."/>
            <person name="Leif D."/>
            <person name="Lafferty D."/>
            <person name="Souleyre E.J.F."/>
            <person name="Varkonyi-Gasic E."/>
            <person name="Gambi F."/>
            <person name="Hanley J."/>
            <person name="Yao J.L."/>
            <person name="Cheung J."/>
            <person name="David K.M."/>
            <person name="Warren B."/>
            <person name="Marsh K."/>
            <person name="Snowden K.C."/>
            <person name="Lin-Wang K."/>
            <person name="Brian L."/>
            <person name="Martinez-Sanchez M."/>
            <person name="Wang M."/>
            <person name="Ileperuma N."/>
            <person name="Macnee N."/>
            <person name="Campin R."/>
            <person name="McAtee P."/>
            <person name="Drummond R.S.M."/>
            <person name="Espley R.V."/>
            <person name="Ireland H.S."/>
            <person name="Wu R."/>
            <person name="Atkinson R.G."/>
            <person name="Karunairetnam S."/>
            <person name="Bulley S."/>
            <person name="Chunkath S."/>
            <person name="Hanley Z."/>
            <person name="Storey R."/>
            <person name="Thrimawithana A.H."/>
            <person name="Thomson S."/>
            <person name="David C."/>
            <person name="Testolin R."/>
            <person name="Huang H."/>
            <person name="Hellens R.P."/>
            <person name="Schaffer R.J."/>
        </authorList>
    </citation>
    <scope>NUCLEOTIDE SEQUENCE [LARGE SCALE GENOMIC DNA]</scope>
    <source>
        <strain evidence="3">cv. Red5</strain>
    </source>
</reference>
<dbReference type="STRING" id="1590841.A0A2R6PIS2"/>
<keyword evidence="3" id="KW-1185">Reference proteome</keyword>
<dbReference type="Gene3D" id="2.30.30.140">
    <property type="match status" value="1"/>
</dbReference>
<dbReference type="EMBL" id="NKQK01000025">
    <property type="protein sequence ID" value="PSR91774.1"/>
    <property type="molecule type" value="Genomic_DNA"/>
</dbReference>
<dbReference type="InterPro" id="IPR032001">
    <property type="entry name" value="SAWADEE_dom"/>
</dbReference>
<evidence type="ECO:0000259" key="1">
    <source>
        <dbReference type="Pfam" id="PF16719"/>
    </source>
</evidence>
<organism evidence="2 3">
    <name type="scientific">Actinidia chinensis var. chinensis</name>
    <name type="common">Chinese soft-hair kiwi</name>
    <dbReference type="NCBI Taxonomy" id="1590841"/>
    <lineage>
        <taxon>Eukaryota</taxon>
        <taxon>Viridiplantae</taxon>
        <taxon>Streptophyta</taxon>
        <taxon>Embryophyta</taxon>
        <taxon>Tracheophyta</taxon>
        <taxon>Spermatophyta</taxon>
        <taxon>Magnoliopsida</taxon>
        <taxon>eudicotyledons</taxon>
        <taxon>Gunneridae</taxon>
        <taxon>Pentapetalae</taxon>
        <taxon>asterids</taxon>
        <taxon>Ericales</taxon>
        <taxon>Actinidiaceae</taxon>
        <taxon>Actinidia</taxon>
    </lineage>
</organism>
<protein>
    <submittedName>
        <fullName evidence="2">Protein SAWADEE HOMEODOMAIN like</fullName>
    </submittedName>
</protein>
<keyword evidence="2" id="KW-0371">Homeobox</keyword>
<reference evidence="2 3" key="1">
    <citation type="submission" date="2017-07" db="EMBL/GenBank/DDBJ databases">
        <title>An improved, manually edited Actinidia chinensis var. chinensis (kiwifruit) genome highlights the challenges associated with draft genomes and gene prediction in plants.</title>
        <authorList>
            <person name="Pilkington S."/>
            <person name="Crowhurst R."/>
            <person name="Hilario E."/>
            <person name="Nardozza S."/>
            <person name="Fraser L."/>
            <person name="Peng Y."/>
            <person name="Gunaseelan K."/>
            <person name="Simpson R."/>
            <person name="Tahir J."/>
            <person name="Deroles S."/>
            <person name="Templeton K."/>
            <person name="Luo Z."/>
            <person name="Davy M."/>
            <person name="Cheng C."/>
            <person name="Mcneilage M."/>
            <person name="Scaglione D."/>
            <person name="Liu Y."/>
            <person name="Zhang Q."/>
            <person name="Datson P."/>
            <person name="De Silva N."/>
            <person name="Gardiner S."/>
            <person name="Bassett H."/>
            <person name="Chagne D."/>
            <person name="Mccallum J."/>
            <person name="Dzierzon H."/>
            <person name="Deng C."/>
            <person name="Wang Y.-Y."/>
            <person name="Barron N."/>
            <person name="Manako K."/>
            <person name="Bowen J."/>
            <person name="Foster T."/>
            <person name="Erridge Z."/>
            <person name="Tiffin H."/>
            <person name="Waite C."/>
            <person name="Davies K."/>
            <person name="Grierson E."/>
            <person name="Laing W."/>
            <person name="Kirk R."/>
            <person name="Chen X."/>
            <person name="Wood M."/>
            <person name="Montefiori M."/>
            <person name="Brummell D."/>
            <person name="Schwinn K."/>
            <person name="Catanach A."/>
            <person name="Fullerton C."/>
            <person name="Li D."/>
            <person name="Meiyalaghan S."/>
            <person name="Nieuwenhuizen N."/>
            <person name="Read N."/>
            <person name="Prakash R."/>
            <person name="Hunter D."/>
            <person name="Zhang H."/>
            <person name="Mckenzie M."/>
            <person name="Knabel M."/>
            <person name="Harris A."/>
            <person name="Allan A."/>
            <person name="Chen A."/>
            <person name="Janssen B."/>
            <person name="Plunkett B."/>
            <person name="Dwamena C."/>
            <person name="Voogd C."/>
            <person name="Leif D."/>
            <person name="Lafferty D."/>
            <person name="Souleyre E."/>
            <person name="Varkonyi-Gasic E."/>
            <person name="Gambi F."/>
            <person name="Hanley J."/>
            <person name="Yao J.-L."/>
            <person name="Cheung J."/>
            <person name="David K."/>
            <person name="Warren B."/>
            <person name="Marsh K."/>
            <person name="Snowden K."/>
            <person name="Lin-Wang K."/>
            <person name="Brian L."/>
            <person name="Martinez-Sanchez M."/>
            <person name="Wang M."/>
            <person name="Ileperuma N."/>
            <person name="Macnee N."/>
            <person name="Campin R."/>
            <person name="Mcatee P."/>
            <person name="Drummond R."/>
            <person name="Espley R."/>
            <person name="Ireland H."/>
            <person name="Wu R."/>
            <person name="Atkinson R."/>
            <person name="Karunairetnam S."/>
            <person name="Bulley S."/>
            <person name="Chunkath S."/>
            <person name="Hanley Z."/>
            <person name="Storey R."/>
            <person name="Thrimawithana A."/>
            <person name="Thomson S."/>
            <person name="David C."/>
            <person name="Testolin R."/>
        </authorList>
    </citation>
    <scope>NUCLEOTIDE SEQUENCE [LARGE SCALE GENOMIC DNA]</scope>
    <source>
        <strain evidence="3">cv. Red5</strain>
        <tissue evidence="2">Young leaf</tissue>
    </source>
</reference>
<dbReference type="PANTHER" id="PTHR33827">
    <property type="entry name" value="PROTEIN SAWADEE HOMEODOMAIN HOMOLOG 2"/>
    <property type="match status" value="1"/>
</dbReference>
<dbReference type="OMA" id="IMCFKED"/>
<dbReference type="InterPro" id="IPR039276">
    <property type="entry name" value="SHH1/2"/>
</dbReference>
<gene>
    <name evidence="2" type="ORF">CEY00_Acc29121</name>
</gene>
<dbReference type="Proteomes" id="UP000241394">
    <property type="component" value="Chromosome LG25"/>
</dbReference>
<evidence type="ECO:0000313" key="3">
    <source>
        <dbReference type="Proteomes" id="UP000241394"/>
    </source>
</evidence>
<evidence type="ECO:0000313" key="2">
    <source>
        <dbReference type="EMBL" id="PSR91774.1"/>
    </source>
</evidence>
<dbReference type="Pfam" id="PF16719">
    <property type="entry name" value="SAWADEE"/>
    <property type="match status" value="1"/>
</dbReference>
<proteinExistence type="predicted"/>
<accession>A0A2R6PIS2</accession>
<dbReference type="AlphaFoldDB" id="A0A2R6PIS2"/>